<keyword evidence="2" id="KW-1185">Reference proteome</keyword>
<protein>
    <submittedName>
        <fullName evidence="1">Uncharacterized protein</fullName>
    </submittedName>
</protein>
<name>A0A9W9QZJ4_PENBR</name>
<organism evidence="1 2">
    <name type="scientific">Penicillium brevicompactum</name>
    <dbReference type="NCBI Taxonomy" id="5074"/>
    <lineage>
        <taxon>Eukaryota</taxon>
        <taxon>Fungi</taxon>
        <taxon>Dikarya</taxon>
        <taxon>Ascomycota</taxon>
        <taxon>Pezizomycotina</taxon>
        <taxon>Eurotiomycetes</taxon>
        <taxon>Eurotiomycetidae</taxon>
        <taxon>Eurotiales</taxon>
        <taxon>Aspergillaceae</taxon>
        <taxon>Penicillium</taxon>
    </lineage>
</organism>
<sequence length="179" mass="20425">MDAELKETVIKNFPEDRAAFVKELVTLATGDTGGRGAAKTKIDLRRISHTLSMWTLIADPSNDALKCFPQKCENISTLLLEVADRLTSEVVPPYLMKMFNMLAMHIGRLTLRFSDEEEEEVENDARRTELQQLSWKIKDPASDNRHEVIMRALWVRLFTTHDDCICRQCLGAYVPDLAL</sequence>
<proteinExistence type="predicted"/>
<reference evidence="1" key="2">
    <citation type="journal article" date="2023" name="IMA Fungus">
        <title>Comparative genomic study of the Penicillium genus elucidates a diverse pangenome and 15 lateral gene transfer events.</title>
        <authorList>
            <person name="Petersen C."/>
            <person name="Sorensen T."/>
            <person name="Nielsen M.R."/>
            <person name="Sondergaard T.E."/>
            <person name="Sorensen J.L."/>
            <person name="Fitzpatrick D.A."/>
            <person name="Frisvad J.C."/>
            <person name="Nielsen K.L."/>
        </authorList>
    </citation>
    <scope>NUCLEOTIDE SEQUENCE</scope>
    <source>
        <strain evidence="1">IBT 35675</strain>
    </source>
</reference>
<evidence type="ECO:0000313" key="1">
    <source>
        <dbReference type="EMBL" id="KAJ5350957.1"/>
    </source>
</evidence>
<comment type="caution">
    <text evidence="1">The sequence shown here is derived from an EMBL/GenBank/DDBJ whole genome shotgun (WGS) entry which is preliminary data.</text>
</comment>
<evidence type="ECO:0000313" key="2">
    <source>
        <dbReference type="Proteomes" id="UP001148299"/>
    </source>
</evidence>
<dbReference type="Proteomes" id="UP001148299">
    <property type="component" value="Unassembled WGS sequence"/>
</dbReference>
<reference evidence="1" key="1">
    <citation type="submission" date="2022-12" db="EMBL/GenBank/DDBJ databases">
        <authorList>
            <person name="Petersen C."/>
        </authorList>
    </citation>
    <scope>NUCLEOTIDE SEQUENCE</scope>
    <source>
        <strain evidence="1">IBT 35675</strain>
    </source>
</reference>
<dbReference type="EMBL" id="JAPZBR010000006">
    <property type="protein sequence ID" value="KAJ5350957.1"/>
    <property type="molecule type" value="Genomic_DNA"/>
</dbReference>
<dbReference type="AlphaFoldDB" id="A0A9W9QZJ4"/>
<accession>A0A9W9QZJ4</accession>
<gene>
    <name evidence="1" type="ORF">N7541_008684</name>
</gene>